<reference evidence="2 3" key="1">
    <citation type="submission" date="2023-07" db="EMBL/GenBank/DDBJ databases">
        <title>Genomic Encyclopedia of Type Strains, Phase IV (KMG-IV): sequencing the most valuable type-strain genomes for metagenomic binning, comparative biology and taxonomic classification.</title>
        <authorList>
            <person name="Goeker M."/>
        </authorList>
    </citation>
    <scope>NUCLEOTIDE SEQUENCE [LARGE SCALE GENOMIC DNA]</scope>
    <source>
        <strain evidence="2 3">DSM 19922</strain>
    </source>
</reference>
<dbReference type="SUPFAM" id="SSF47413">
    <property type="entry name" value="lambda repressor-like DNA-binding domains"/>
    <property type="match status" value="1"/>
</dbReference>
<proteinExistence type="predicted"/>
<evidence type="ECO:0000313" key="2">
    <source>
        <dbReference type="EMBL" id="MDQ0535379.1"/>
    </source>
</evidence>
<name>A0ABU0MQ86_9PROT</name>
<sequence length="74" mass="8126">MSAGADLMRVTNILCRERARQGRTQNEVARSMGRAQTTLSRYENGSMLPDVEALFLWAAALGGRVVVEFPKEAA</sequence>
<dbReference type="RefSeq" id="WP_209985897.1">
    <property type="nucleotide sequence ID" value="NZ_JBHSLK010000019.1"/>
</dbReference>
<comment type="caution">
    <text evidence="2">The sequence shown here is derived from an EMBL/GenBank/DDBJ whole genome shotgun (WGS) entry which is preliminary data.</text>
</comment>
<dbReference type="CDD" id="cd00093">
    <property type="entry name" value="HTH_XRE"/>
    <property type="match status" value="1"/>
</dbReference>
<dbReference type="Gene3D" id="1.10.260.40">
    <property type="entry name" value="lambda repressor-like DNA-binding domains"/>
    <property type="match status" value="1"/>
</dbReference>
<dbReference type="Proteomes" id="UP001244552">
    <property type="component" value="Unassembled WGS sequence"/>
</dbReference>
<evidence type="ECO:0000259" key="1">
    <source>
        <dbReference type="PROSITE" id="PS50943"/>
    </source>
</evidence>
<dbReference type="PROSITE" id="PS50943">
    <property type="entry name" value="HTH_CROC1"/>
    <property type="match status" value="1"/>
</dbReference>
<dbReference type="InterPro" id="IPR010982">
    <property type="entry name" value="Lambda_DNA-bd_dom_sf"/>
</dbReference>
<accession>A0ABU0MQ86</accession>
<organism evidence="2 3">
    <name type="scientific">Azospirillum picis</name>
    <dbReference type="NCBI Taxonomy" id="488438"/>
    <lineage>
        <taxon>Bacteria</taxon>
        <taxon>Pseudomonadati</taxon>
        <taxon>Pseudomonadota</taxon>
        <taxon>Alphaproteobacteria</taxon>
        <taxon>Rhodospirillales</taxon>
        <taxon>Azospirillaceae</taxon>
        <taxon>Azospirillum</taxon>
    </lineage>
</organism>
<keyword evidence="3" id="KW-1185">Reference proteome</keyword>
<dbReference type="InterPro" id="IPR001387">
    <property type="entry name" value="Cro/C1-type_HTH"/>
</dbReference>
<gene>
    <name evidence="2" type="ORF">QO018_004257</name>
</gene>
<dbReference type="SMART" id="SM00530">
    <property type="entry name" value="HTH_XRE"/>
    <property type="match status" value="1"/>
</dbReference>
<evidence type="ECO:0000313" key="3">
    <source>
        <dbReference type="Proteomes" id="UP001244552"/>
    </source>
</evidence>
<feature type="domain" description="HTH cro/C1-type" evidence="1">
    <location>
        <begin position="18"/>
        <end position="69"/>
    </location>
</feature>
<dbReference type="Pfam" id="PF01381">
    <property type="entry name" value="HTH_3"/>
    <property type="match status" value="1"/>
</dbReference>
<protein>
    <submittedName>
        <fullName evidence="2">Transcriptional regulator with XRE-family HTH domain</fullName>
    </submittedName>
</protein>
<dbReference type="EMBL" id="JAUSVU010000017">
    <property type="protein sequence ID" value="MDQ0535379.1"/>
    <property type="molecule type" value="Genomic_DNA"/>
</dbReference>